<dbReference type="EMBL" id="CP017641">
    <property type="protein sequence ID" value="APZ93719.1"/>
    <property type="molecule type" value="Genomic_DNA"/>
</dbReference>
<gene>
    <name evidence="8" type="primary">czcB_1</name>
    <name evidence="8" type="ORF">Fuma_03337</name>
</gene>
<protein>
    <submittedName>
        <fullName evidence="8">Cation efflux system protein CzcB</fullName>
    </submittedName>
</protein>
<evidence type="ECO:0000256" key="4">
    <source>
        <dbReference type="SAM" id="Phobius"/>
    </source>
</evidence>
<dbReference type="GO" id="GO:0060003">
    <property type="term" value="P:copper ion export"/>
    <property type="evidence" value="ECO:0007669"/>
    <property type="project" value="TreeGrafter"/>
</dbReference>
<dbReference type="GO" id="GO:0015679">
    <property type="term" value="P:plasma membrane copper ion transport"/>
    <property type="evidence" value="ECO:0007669"/>
    <property type="project" value="TreeGrafter"/>
</dbReference>
<dbReference type="InterPro" id="IPR058647">
    <property type="entry name" value="BSH_CzcB-like"/>
</dbReference>
<feature type="domain" description="CzcB-like barrel-sandwich hybrid" evidence="6">
    <location>
        <begin position="102"/>
        <end position="335"/>
    </location>
</feature>
<dbReference type="SUPFAM" id="SSF51230">
    <property type="entry name" value="Single hybrid motif"/>
    <property type="match status" value="1"/>
</dbReference>
<evidence type="ECO:0000256" key="3">
    <source>
        <dbReference type="SAM" id="MobiDB-lite"/>
    </source>
</evidence>
<dbReference type="Pfam" id="PF25973">
    <property type="entry name" value="BSH_CzcB"/>
    <property type="match status" value="1"/>
</dbReference>
<evidence type="ECO:0000259" key="5">
    <source>
        <dbReference type="Pfam" id="PF25954"/>
    </source>
</evidence>
<name>A0A1P8WI29_9PLAN</name>
<dbReference type="Gene3D" id="2.40.420.20">
    <property type="match status" value="1"/>
</dbReference>
<dbReference type="OrthoDB" id="9806939at2"/>
<keyword evidence="4" id="KW-1133">Transmembrane helix</keyword>
<accession>A0A1P8WI29</accession>
<comment type="similarity">
    <text evidence="1">Belongs to the membrane fusion protein (MFP) (TC 8.A.1) family.</text>
</comment>
<dbReference type="STRING" id="1891926.Fuma_03337"/>
<dbReference type="GO" id="GO:0022857">
    <property type="term" value="F:transmembrane transporter activity"/>
    <property type="evidence" value="ECO:0007669"/>
    <property type="project" value="InterPro"/>
</dbReference>
<dbReference type="Proteomes" id="UP000187735">
    <property type="component" value="Chromosome"/>
</dbReference>
<keyword evidence="4" id="KW-0812">Transmembrane</keyword>
<dbReference type="FunFam" id="2.40.30.170:FF:000010">
    <property type="entry name" value="Efflux RND transporter periplasmic adaptor subunit"/>
    <property type="match status" value="1"/>
</dbReference>
<evidence type="ECO:0000259" key="7">
    <source>
        <dbReference type="Pfam" id="PF25975"/>
    </source>
</evidence>
<dbReference type="GO" id="GO:0016020">
    <property type="term" value="C:membrane"/>
    <property type="evidence" value="ECO:0007669"/>
    <property type="project" value="InterPro"/>
</dbReference>
<feature type="domain" description="CusB-like beta-barrel" evidence="5">
    <location>
        <begin position="342"/>
        <end position="414"/>
    </location>
</feature>
<dbReference type="InterPro" id="IPR058792">
    <property type="entry name" value="Beta-barrel_RND_2"/>
</dbReference>
<dbReference type="InterPro" id="IPR058649">
    <property type="entry name" value="CzcB_C"/>
</dbReference>
<dbReference type="PANTHER" id="PTHR30097">
    <property type="entry name" value="CATION EFFLUX SYSTEM PROTEIN CUSB"/>
    <property type="match status" value="1"/>
</dbReference>
<sequence>MSNPKVKPASRVSSIVSKAMTGLFLAAVVVGGWFAVRSLNSPDTSEPSAESDAGTPSVESEFTLPAKKVAKARFTTANSNIRKIEDIRTVSGRLTYDQARHIEVKTPVSGVLVDVMVKPGDIVTERQLLAIIDSPEIGKARAAVLSEQSKQKVILKHIQRLEEVTNNLRSLFVMLDKNAALDEVEKQFSDKSLGSYRQEIIAAYSQRFLSNQLVTAARPLVETGSLPLRTLRERENDRHVADAEFRSARETTAYDIGVRMQQLEADRNNADRQVMIAQNHLKTLLGFEDDEGMEMTTESLSRMEVRAPFAGTVEARFFARRERVEQSDSMFVLANTDSLYVSADIRENEWAAMAIKPGQDVTVVAPAIPGRSFTAKVHYIGREVAVESNSLPLVATISNEDGLLRPGMFVRVSLPVAQSDDVVAVRTESVMQHENEKFVFVSLDDQTFRRVDVQTGVNNEEWVEIKEGLQAGEPVVAGGAFLLKSELLLAGEEE</sequence>
<evidence type="ECO:0000256" key="1">
    <source>
        <dbReference type="ARBA" id="ARBA00009477"/>
    </source>
</evidence>
<evidence type="ECO:0000259" key="6">
    <source>
        <dbReference type="Pfam" id="PF25973"/>
    </source>
</evidence>
<keyword evidence="9" id="KW-1185">Reference proteome</keyword>
<dbReference type="Gene3D" id="2.40.50.100">
    <property type="match status" value="1"/>
</dbReference>
<dbReference type="Gene3D" id="2.40.30.170">
    <property type="match status" value="1"/>
</dbReference>
<dbReference type="Pfam" id="PF25954">
    <property type="entry name" value="Beta-barrel_RND_2"/>
    <property type="match status" value="1"/>
</dbReference>
<feature type="region of interest" description="Disordered" evidence="3">
    <location>
        <begin position="41"/>
        <end position="60"/>
    </location>
</feature>
<evidence type="ECO:0000313" key="8">
    <source>
        <dbReference type="EMBL" id="APZ93719.1"/>
    </source>
</evidence>
<keyword evidence="4" id="KW-0472">Membrane</keyword>
<reference evidence="8 9" key="1">
    <citation type="journal article" date="2016" name="Front. Microbiol.">
        <title>Fuerstia marisgermanicae gen. nov., sp. nov., an Unusual Member of the Phylum Planctomycetes from the German Wadden Sea.</title>
        <authorList>
            <person name="Kohn T."/>
            <person name="Heuer A."/>
            <person name="Jogler M."/>
            <person name="Vollmers J."/>
            <person name="Boedeker C."/>
            <person name="Bunk B."/>
            <person name="Rast P."/>
            <person name="Borchert D."/>
            <person name="Glockner I."/>
            <person name="Freese H.M."/>
            <person name="Klenk H.P."/>
            <person name="Overmann J."/>
            <person name="Kaster A.K."/>
            <person name="Rohde M."/>
            <person name="Wiegand S."/>
            <person name="Jogler C."/>
        </authorList>
    </citation>
    <scope>NUCLEOTIDE SEQUENCE [LARGE SCALE GENOMIC DNA]</scope>
    <source>
        <strain evidence="8 9">NH11</strain>
    </source>
</reference>
<dbReference type="SUPFAM" id="SSF111369">
    <property type="entry name" value="HlyD-like secretion proteins"/>
    <property type="match status" value="1"/>
</dbReference>
<dbReference type="KEGG" id="fmr:Fuma_03337"/>
<evidence type="ECO:0000256" key="2">
    <source>
        <dbReference type="ARBA" id="ARBA00022448"/>
    </source>
</evidence>
<dbReference type="InterPro" id="IPR006143">
    <property type="entry name" value="RND_pump_MFP"/>
</dbReference>
<dbReference type="InterPro" id="IPR011053">
    <property type="entry name" value="Single_hybrid_motif"/>
</dbReference>
<feature type="domain" description="CzcB-like C-terminal circularly permuted SH3-like" evidence="7">
    <location>
        <begin position="423"/>
        <end position="484"/>
    </location>
</feature>
<organism evidence="8 9">
    <name type="scientific">Fuerstiella marisgermanici</name>
    <dbReference type="NCBI Taxonomy" id="1891926"/>
    <lineage>
        <taxon>Bacteria</taxon>
        <taxon>Pseudomonadati</taxon>
        <taxon>Planctomycetota</taxon>
        <taxon>Planctomycetia</taxon>
        <taxon>Planctomycetales</taxon>
        <taxon>Planctomycetaceae</taxon>
        <taxon>Fuerstiella</taxon>
    </lineage>
</organism>
<dbReference type="NCBIfam" id="TIGR01730">
    <property type="entry name" value="RND_mfp"/>
    <property type="match status" value="1"/>
</dbReference>
<keyword evidence="2" id="KW-0813">Transport</keyword>
<dbReference type="GO" id="GO:0030313">
    <property type="term" value="C:cell envelope"/>
    <property type="evidence" value="ECO:0007669"/>
    <property type="project" value="TreeGrafter"/>
</dbReference>
<evidence type="ECO:0000313" key="9">
    <source>
        <dbReference type="Proteomes" id="UP000187735"/>
    </source>
</evidence>
<proteinExistence type="inferred from homology"/>
<feature type="transmembrane region" description="Helical" evidence="4">
    <location>
        <begin position="12"/>
        <end position="36"/>
    </location>
</feature>
<dbReference type="PANTHER" id="PTHR30097:SF4">
    <property type="entry name" value="SLR6042 PROTEIN"/>
    <property type="match status" value="1"/>
</dbReference>
<dbReference type="AlphaFoldDB" id="A0A1P8WI29"/>
<dbReference type="RefSeq" id="WP_083732108.1">
    <property type="nucleotide sequence ID" value="NZ_CP017641.1"/>
</dbReference>
<dbReference type="Pfam" id="PF25975">
    <property type="entry name" value="CzcB_C"/>
    <property type="match status" value="1"/>
</dbReference>
<dbReference type="InterPro" id="IPR051909">
    <property type="entry name" value="MFP_Cation_Efflux"/>
</dbReference>